<comment type="similarity">
    <text evidence="6">Belongs to the adenylate kinase family. AK2 subfamily.</text>
</comment>
<feature type="region of interest" description="Disordered" evidence="7">
    <location>
        <begin position="200"/>
        <end position="223"/>
    </location>
</feature>
<comment type="function">
    <text evidence="6">Catalyzes the reversible transfer of the terminal phosphate group between ATP and AMP. Plays an important role in cellular energy homeostasis and in adenine nucleotide metabolism. Adenylate kinase activity is critical for regulation of the phosphate utilization and the AMP de novo biosynthesis pathways.</text>
</comment>
<protein>
    <recommendedName>
        <fullName evidence="6">Adenylate kinase</fullName>
        <ecNumber evidence="6">2.7.4.3</ecNumber>
    </recommendedName>
    <alternativeName>
        <fullName evidence="6">ATP-AMP transphosphorylase</fullName>
    </alternativeName>
    <alternativeName>
        <fullName evidence="6">ATP:AMP phosphotransferase</fullName>
    </alternativeName>
    <alternativeName>
        <fullName evidence="6">Adenylate kinase cytosolic and mitochondrial</fullName>
    </alternativeName>
    <alternativeName>
        <fullName evidence="6">Adenylate monophosphate kinase</fullName>
    </alternativeName>
</protein>
<organism evidence="9 10">
    <name type="scientific">Dacryopinax primogenitus (strain DJM 731)</name>
    <name type="common">Brown rot fungus</name>
    <dbReference type="NCBI Taxonomy" id="1858805"/>
    <lineage>
        <taxon>Eukaryota</taxon>
        <taxon>Fungi</taxon>
        <taxon>Dikarya</taxon>
        <taxon>Basidiomycota</taxon>
        <taxon>Agaricomycotina</taxon>
        <taxon>Dacrymycetes</taxon>
        <taxon>Dacrymycetales</taxon>
        <taxon>Dacrymycetaceae</taxon>
        <taxon>Dacryopinax</taxon>
    </lineage>
</organism>
<feature type="domain" description="Adenylate kinase active site lid" evidence="8">
    <location>
        <begin position="189"/>
        <end position="224"/>
    </location>
</feature>
<evidence type="ECO:0000256" key="3">
    <source>
        <dbReference type="ARBA" id="ARBA00022777"/>
    </source>
</evidence>
<feature type="binding site" evidence="6">
    <location>
        <position position="261"/>
    </location>
    <ligand>
        <name>ATP</name>
        <dbReference type="ChEBI" id="CHEBI:30616"/>
    </ligand>
</feature>
<comment type="domain">
    <text evidence="6">Consists of three domains, a large central CORE domain and two small peripheral domains, NMPbind and LID, which undergo movements during catalysis. The LID domain closes over the site of phosphoryl transfer upon ATP binding. Assembling and dissambling the active center during each catalytic cycle provides an effective means to prevent ATP hydrolysis.</text>
</comment>
<dbReference type="GO" id="GO:0046034">
    <property type="term" value="P:ATP metabolic process"/>
    <property type="evidence" value="ECO:0007669"/>
    <property type="project" value="UniProtKB-UniRule"/>
</dbReference>
<dbReference type="STRING" id="1858805.M5GEY8"/>
<dbReference type="GO" id="GO:0005524">
    <property type="term" value="F:ATP binding"/>
    <property type="evidence" value="ECO:0007669"/>
    <property type="project" value="UniProtKB-KW"/>
</dbReference>
<reference evidence="9 10" key="1">
    <citation type="journal article" date="2012" name="Science">
        <title>The Paleozoic origin of enzymatic lignin decomposition reconstructed from 31 fungal genomes.</title>
        <authorList>
            <person name="Floudas D."/>
            <person name="Binder M."/>
            <person name="Riley R."/>
            <person name="Barry K."/>
            <person name="Blanchette R.A."/>
            <person name="Henrissat B."/>
            <person name="Martinez A.T."/>
            <person name="Otillar R."/>
            <person name="Spatafora J.W."/>
            <person name="Yadav J.S."/>
            <person name="Aerts A."/>
            <person name="Benoit I."/>
            <person name="Boyd A."/>
            <person name="Carlson A."/>
            <person name="Copeland A."/>
            <person name="Coutinho P.M."/>
            <person name="de Vries R.P."/>
            <person name="Ferreira P."/>
            <person name="Findley K."/>
            <person name="Foster B."/>
            <person name="Gaskell J."/>
            <person name="Glotzer D."/>
            <person name="Gorecki P."/>
            <person name="Heitman J."/>
            <person name="Hesse C."/>
            <person name="Hori C."/>
            <person name="Igarashi K."/>
            <person name="Jurgens J.A."/>
            <person name="Kallen N."/>
            <person name="Kersten P."/>
            <person name="Kohler A."/>
            <person name="Kuees U."/>
            <person name="Kumar T.K.A."/>
            <person name="Kuo A."/>
            <person name="LaButti K."/>
            <person name="Larrondo L.F."/>
            <person name="Lindquist E."/>
            <person name="Ling A."/>
            <person name="Lombard V."/>
            <person name="Lucas S."/>
            <person name="Lundell T."/>
            <person name="Martin R."/>
            <person name="McLaughlin D.J."/>
            <person name="Morgenstern I."/>
            <person name="Morin E."/>
            <person name="Murat C."/>
            <person name="Nagy L.G."/>
            <person name="Nolan M."/>
            <person name="Ohm R.A."/>
            <person name="Patyshakuliyeva A."/>
            <person name="Rokas A."/>
            <person name="Ruiz-Duenas F.J."/>
            <person name="Sabat G."/>
            <person name="Salamov A."/>
            <person name="Samejima M."/>
            <person name="Schmutz J."/>
            <person name="Slot J.C."/>
            <person name="St John F."/>
            <person name="Stenlid J."/>
            <person name="Sun H."/>
            <person name="Sun S."/>
            <person name="Syed K."/>
            <person name="Tsang A."/>
            <person name="Wiebenga A."/>
            <person name="Young D."/>
            <person name="Pisabarro A."/>
            <person name="Eastwood D.C."/>
            <person name="Martin F."/>
            <person name="Cullen D."/>
            <person name="Grigoriev I.V."/>
            <person name="Hibbett D.S."/>
        </authorList>
    </citation>
    <scope>NUCLEOTIDE SEQUENCE [LARGE SCALE GENOMIC DNA]</scope>
    <source>
        <strain evidence="9 10">DJM-731 SS1</strain>
    </source>
</reference>
<evidence type="ECO:0000259" key="8">
    <source>
        <dbReference type="Pfam" id="PF05191"/>
    </source>
</evidence>
<dbReference type="GO" id="GO:0005829">
    <property type="term" value="C:cytosol"/>
    <property type="evidence" value="ECO:0007669"/>
    <property type="project" value="UniProtKB-SubCell"/>
</dbReference>
<proteinExistence type="inferred from homology"/>
<evidence type="ECO:0000256" key="7">
    <source>
        <dbReference type="SAM" id="MobiDB-lite"/>
    </source>
</evidence>
<dbReference type="Pfam" id="PF05191">
    <property type="entry name" value="ADK_lid"/>
    <property type="match status" value="1"/>
</dbReference>
<comment type="subunit">
    <text evidence="6">Monomer.</text>
</comment>
<gene>
    <name evidence="6" type="primary">ADK1</name>
    <name evidence="9" type="ORF">DACRYDRAFT_20188</name>
</gene>
<dbReference type="NCBIfam" id="NF001380">
    <property type="entry name" value="PRK00279.1-2"/>
    <property type="match status" value="1"/>
</dbReference>
<feature type="binding site" evidence="6">
    <location>
        <begin position="198"/>
        <end position="199"/>
    </location>
    <ligand>
        <name>ATP</name>
        <dbReference type="ChEBI" id="CHEBI:30616"/>
    </ligand>
</feature>
<dbReference type="InterPro" id="IPR036193">
    <property type="entry name" value="ADK_active_lid_dom_sf"/>
</dbReference>
<feature type="region of interest" description="LID" evidence="6">
    <location>
        <begin position="188"/>
        <end position="225"/>
    </location>
</feature>
<dbReference type="Gene3D" id="3.40.50.300">
    <property type="entry name" value="P-loop containing nucleotide triphosphate hydrolases"/>
    <property type="match status" value="1"/>
</dbReference>
<dbReference type="CDD" id="cd01428">
    <property type="entry name" value="ADK"/>
    <property type="match status" value="1"/>
</dbReference>
<dbReference type="PROSITE" id="PS00113">
    <property type="entry name" value="ADENYLATE_KINASE"/>
    <property type="match status" value="1"/>
</dbReference>
<evidence type="ECO:0000256" key="6">
    <source>
        <dbReference type="HAMAP-Rule" id="MF_03168"/>
    </source>
</evidence>
<dbReference type="SUPFAM" id="SSF52540">
    <property type="entry name" value="P-loop containing nucleoside triphosphate hydrolases"/>
    <property type="match status" value="1"/>
</dbReference>
<evidence type="ECO:0000256" key="4">
    <source>
        <dbReference type="ARBA" id="ARBA00022840"/>
    </source>
</evidence>
<keyword evidence="5 6" id="KW-0496">Mitochondrion</keyword>
<dbReference type="FunFam" id="3.40.50.300:FF:000106">
    <property type="entry name" value="Adenylate kinase mitochondrial"/>
    <property type="match status" value="1"/>
</dbReference>
<dbReference type="OrthoDB" id="439792at2759"/>
<feature type="binding site" evidence="6">
    <location>
        <position position="189"/>
    </location>
    <ligand>
        <name>ATP</name>
        <dbReference type="ChEBI" id="CHEBI:30616"/>
    </ligand>
</feature>
<feature type="binding site" evidence="6">
    <location>
        <begin position="71"/>
        <end position="76"/>
    </location>
    <ligand>
        <name>ATP</name>
        <dbReference type="ChEBI" id="CHEBI:30616"/>
    </ligand>
</feature>
<dbReference type="NCBIfam" id="NF001381">
    <property type="entry name" value="PRK00279.1-3"/>
    <property type="match status" value="1"/>
</dbReference>
<keyword evidence="1 6" id="KW-0808">Transferase</keyword>
<dbReference type="InterPro" id="IPR028587">
    <property type="entry name" value="AK2"/>
</dbReference>
<dbReference type="InterPro" id="IPR007862">
    <property type="entry name" value="Adenylate_kinase_lid-dom"/>
</dbReference>
<feature type="binding site" evidence="6">
    <location>
        <position position="92"/>
    </location>
    <ligand>
        <name>AMP</name>
        <dbReference type="ChEBI" id="CHEBI:456215"/>
    </ligand>
</feature>
<evidence type="ECO:0000313" key="10">
    <source>
        <dbReference type="Proteomes" id="UP000030653"/>
    </source>
</evidence>
<evidence type="ECO:0000313" key="9">
    <source>
        <dbReference type="EMBL" id="EJU05822.1"/>
    </source>
</evidence>
<comment type="subcellular location">
    <subcellularLocation>
        <location evidence="6">Cytoplasm</location>
        <location evidence="6">Cytosol</location>
    </subcellularLocation>
    <subcellularLocation>
        <location evidence="6">Mitochondrion intermembrane space</location>
    </subcellularLocation>
    <text evidence="6">Predominantly mitochondrial.</text>
</comment>
<dbReference type="NCBIfam" id="NF011100">
    <property type="entry name" value="PRK14527.1"/>
    <property type="match status" value="1"/>
</dbReference>
<dbReference type="NCBIfam" id="TIGR01351">
    <property type="entry name" value="adk"/>
    <property type="match status" value="1"/>
</dbReference>
<keyword evidence="4 6" id="KW-0067">ATP-binding</keyword>
<dbReference type="SUPFAM" id="SSF57774">
    <property type="entry name" value="Microbial and mitochondrial ADK, insert 'zinc finger' domain"/>
    <property type="match status" value="1"/>
</dbReference>
<feature type="binding site" evidence="6">
    <location>
        <position position="97"/>
    </location>
    <ligand>
        <name>AMP</name>
        <dbReference type="ChEBI" id="CHEBI:456215"/>
    </ligand>
</feature>
<keyword evidence="3 6" id="KW-0418">Kinase</keyword>
<evidence type="ECO:0000256" key="1">
    <source>
        <dbReference type="ARBA" id="ARBA00022679"/>
    </source>
</evidence>
<dbReference type="PRINTS" id="PR00094">
    <property type="entry name" value="ADENYLTKNASE"/>
</dbReference>
<dbReference type="GO" id="GO:0006172">
    <property type="term" value="P:ADP biosynthetic process"/>
    <property type="evidence" value="ECO:0007669"/>
    <property type="project" value="UniProtKB-UniRule"/>
</dbReference>
<evidence type="ECO:0000256" key="5">
    <source>
        <dbReference type="ARBA" id="ARBA00023128"/>
    </source>
</evidence>
<dbReference type="OMA" id="VYHEQTA"/>
<dbReference type="GO" id="GO:0046033">
    <property type="term" value="P:AMP metabolic process"/>
    <property type="evidence" value="ECO:0007669"/>
    <property type="project" value="UniProtKB-UniRule"/>
</dbReference>
<keyword evidence="2 6" id="KW-0547">Nucleotide-binding</keyword>
<comment type="catalytic activity">
    <reaction evidence="6">
        <text>AMP + ATP = 2 ADP</text>
        <dbReference type="Rhea" id="RHEA:12973"/>
        <dbReference type="ChEBI" id="CHEBI:30616"/>
        <dbReference type="ChEBI" id="CHEBI:456215"/>
        <dbReference type="ChEBI" id="CHEBI:456216"/>
        <dbReference type="EC" id="2.7.4.3"/>
    </reaction>
</comment>
<dbReference type="GO" id="GO:0005758">
    <property type="term" value="C:mitochondrial intermembrane space"/>
    <property type="evidence" value="ECO:0007669"/>
    <property type="project" value="UniProtKB-SubCell"/>
</dbReference>
<dbReference type="EMBL" id="JH795856">
    <property type="protein sequence ID" value="EJU05822.1"/>
    <property type="molecule type" value="Genomic_DNA"/>
</dbReference>
<feature type="binding site" evidence="6">
    <location>
        <begin position="118"/>
        <end position="120"/>
    </location>
    <ligand>
        <name>AMP</name>
        <dbReference type="ChEBI" id="CHEBI:456215"/>
    </ligand>
</feature>
<feature type="binding site" evidence="6">
    <location>
        <position position="222"/>
    </location>
    <ligand>
        <name>AMP</name>
        <dbReference type="ChEBI" id="CHEBI:456215"/>
    </ligand>
</feature>
<keyword evidence="6" id="KW-0963">Cytoplasm</keyword>
<feature type="binding site" evidence="6">
    <location>
        <position position="154"/>
    </location>
    <ligand>
        <name>AMP</name>
        <dbReference type="ChEBI" id="CHEBI:456215"/>
    </ligand>
</feature>
<dbReference type="Pfam" id="PF00406">
    <property type="entry name" value="ADK"/>
    <property type="match status" value="1"/>
</dbReference>
<dbReference type="InterPro" id="IPR000850">
    <property type="entry name" value="Adenylat/UMP-CMP_kin"/>
</dbReference>
<keyword evidence="10" id="KW-1185">Reference proteome</keyword>
<feature type="binding site" evidence="6">
    <location>
        <position position="233"/>
    </location>
    <ligand>
        <name>AMP</name>
        <dbReference type="ChEBI" id="CHEBI:456215"/>
    </ligand>
</feature>
<accession>M5GEY8</accession>
<dbReference type="Proteomes" id="UP000030653">
    <property type="component" value="Unassembled WGS sequence"/>
</dbReference>
<dbReference type="InterPro" id="IPR006259">
    <property type="entry name" value="Adenyl_kin_sub"/>
</dbReference>
<dbReference type="InterPro" id="IPR033690">
    <property type="entry name" value="Adenylat_kinase_CS"/>
</dbReference>
<feature type="compositionally biased region" description="Basic and acidic residues" evidence="7">
    <location>
        <begin position="200"/>
        <end position="211"/>
    </location>
</feature>
<dbReference type="HOGENOM" id="CLU_032354_1_0_1"/>
<dbReference type="HAMAP" id="MF_03168">
    <property type="entry name" value="Adenylate_kinase_AK2"/>
    <property type="match status" value="1"/>
</dbReference>
<dbReference type="AlphaFoldDB" id="M5GEY8"/>
<dbReference type="GO" id="GO:0004017">
    <property type="term" value="F:AMP kinase activity"/>
    <property type="evidence" value="ECO:0007669"/>
    <property type="project" value="UniProtKB-UniRule"/>
</dbReference>
<dbReference type="HAMAP" id="MF_00235">
    <property type="entry name" value="Adenylate_kinase_Adk"/>
    <property type="match status" value="1"/>
</dbReference>
<name>M5GEY8_DACPD</name>
<dbReference type="PANTHER" id="PTHR23359">
    <property type="entry name" value="NUCLEOTIDE KINASE"/>
    <property type="match status" value="1"/>
</dbReference>
<evidence type="ECO:0000256" key="2">
    <source>
        <dbReference type="ARBA" id="ARBA00022741"/>
    </source>
</evidence>
<feature type="region of interest" description="NMPbind" evidence="6">
    <location>
        <begin position="91"/>
        <end position="120"/>
    </location>
</feature>
<sequence length="278" mass="30903">MASDGKKPHEEEIAYLKNLVSQLNTKIETLETKAKVAASHVAESAKAAVASATSALTPAQQLRMILVGPPGAGKGTQAPQIRDKWCICHLATGDMLRDQVSKQTPLGQEAKKIMDAGGLVSDKIMVRMIKDQLETNKECKNGFILDGFPRTVPQAEKLDQMLADRKEKLDHVVELKIDDSLLISRITGRLIHMASGRTYHREFNPPKKPMTDDVTGEPLTQRSDDNVETLRKRLVSYHNSTGPVLEYYKKQGIWQQVDAAQSPKVVWESLQKILLAKK</sequence>
<dbReference type="InterPro" id="IPR027417">
    <property type="entry name" value="P-loop_NTPase"/>
</dbReference>
<feature type="binding site" evidence="6">
    <location>
        <begin position="147"/>
        <end position="150"/>
    </location>
    <ligand>
        <name>AMP</name>
        <dbReference type="ChEBI" id="CHEBI:456215"/>
    </ligand>
</feature>
<dbReference type="EC" id="2.7.4.3" evidence="6"/>